<proteinExistence type="predicted"/>
<dbReference type="AlphaFoldDB" id="A0A0E9PGV8"/>
<accession>A0A0E9PGV8</accession>
<sequence length="24" mass="3022">MFLVFLQDIFKNRFSLKKKKKSFQ</sequence>
<name>A0A0E9PGV8_ANGAN</name>
<dbReference type="EMBL" id="GBXM01105282">
    <property type="protein sequence ID" value="JAH03295.1"/>
    <property type="molecule type" value="Transcribed_RNA"/>
</dbReference>
<evidence type="ECO:0000313" key="1">
    <source>
        <dbReference type="EMBL" id="JAH03295.1"/>
    </source>
</evidence>
<reference evidence="1" key="2">
    <citation type="journal article" date="2015" name="Fish Shellfish Immunol.">
        <title>Early steps in the European eel (Anguilla anguilla)-Vibrio vulnificus interaction in the gills: Role of the RtxA13 toxin.</title>
        <authorList>
            <person name="Callol A."/>
            <person name="Pajuelo D."/>
            <person name="Ebbesson L."/>
            <person name="Teles M."/>
            <person name="MacKenzie S."/>
            <person name="Amaro C."/>
        </authorList>
    </citation>
    <scope>NUCLEOTIDE SEQUENCE</scope>
</reference>
<reference evidence="1" key="1">
    <citation type="submission" date="2014-11" db="EMBL/GenBank/DDBJ databases">
        <authorList>
            <person name="Amaro Gonzalez C."/>
        </authorList>
    </citation>
    <scope>NUCLEOTIDE SEQUENCE</scope>
</reference>
<protein>
    <submittedName>
        <fullName evidence="1">Uncharacterized protein</fullName>
    </submittedName>
</protein>
<organism evidence="1">
    <name type="scientific">Anguilla anguilla</name>
    <name type="common">European freshwater eel</name>
    <name type="synonym">Muraena anguilla</name>
    <dbReference type="NCBI Taxonomy" id="7936"/>
    <lineage>
        <taxon>Eukaryota</taxon>
        <taxon>Metazoa</taxon>
        <taxon>Chordata</taxon>
        <taxon>Craniata</taxon>
        <taxon>Vertebrata</taxon>
        <taxon>Euteleostomi</taxon>
        <taxon>Actinopterygii</taxon>
        <taxon>Neopterygii</taxon>
        <taxon>Teleostei</taxon>
        <taxon>Anguilliformes</taxon>
        <taxon>Anguillidae</taxon>
        <taxon>Anguilla</taxon>
    </lineage>
</organism>